<protein>
    <submittedName>
        <fullName evidence="2">Uncharacterized protein</fullName>
    </submittedName>
</protein>
<organism evidence="2 3">
    <name type="scientific">Mycena rosella</name>
    <name type="common">Pink bonnet</name>
    <name type="synonym">Agaricus rosellus</name>
    <dbReference type="NCBI Taxonomy" id="1033263"/>
    <lineage>
        <taxon>Eukaryota</taxon>
        <taxon>Fungi</taxon>
        <taxon>Dikarya</taxon>
        <taxon>Basidiomycota</taxon>
        <taxon>Agaricomycotina</taxon>
        <taxon>Agaricomycetes</taxon>
        <taxon>Agaricomycetidae</taxon>
        <taxon>Agaricales</taxon>
        <taxon>Marasmiineae</taxon>
        <taxon>Mycenaceae</taxon>
        <taxon>Mycena</taxon>
    </lineage>
</organism>
<proteinExistence type="predicted"/>
<dbReference type="EMBL" id="JARKIE010000078">
    <property type="protein sequence ID" value="KAJ7688632.1"/>
    <property type="molecule type" value="Genomic_DNA"/>
</dbReference>
<keyword evidence="3" id="KW-1185">Reference proteome</keyword>
<sequence length="422" mass="46109">MSMKRTAEAEQAKNKEKTRKAQETRAKNAAAKQQAAPIPTTMQNIPPSMSSPVPPQLCPQQPQTAIPSTPWPLTTVPSTPRPPFIPISVHQSVQSSRIGLSQVHPPSDAPLLQWPQNYQPQYPLYAPLSSSPLPLTSSPAPATEIDQFSAMIACLTPAQMNALLTMPQEQRLSSANLNAINDNGLGSSGPSLRFNGYGGRSHGNGGDNNGRWEGDGGLDTCNDTNRGSNDDEDEDEPPWNKDLRADGDGPEEEVGLHQNAKSSLEASFIFLLSPLLTRVHQVTMHDLDVRCNKRKRMVARTEVSEADSDSETTHPRSKKPRKKHAGCPQSFRSIKNLPLDRQSMVRAAYPFIQKAVALHYPWPVASPSGIPSVDDDKIEGLIDDVWDDALDALGFDDDTDIDDCTEDKSRLASSLLGSCIYY</sequence>
<evidence type="ECO:0000313" key="2">
    <source>
        <dbReference type="EMBL" id="KAJ7688632.1"/>
    </source>
</evidence>
<accession>A0AAD7DEW4</accession>
<feature type="region of interest" description="Disordered" evidence="1">
    <location>
        <begin position="299"/>
        <end position="327"/>
    </location>
</feature>
<evidence type="ECO:0000313" key="3">
    <source>
        <dbReference type="Proteomes" id="UP001221757"/>
    </source>
</evidence>
<feature type="compositionally biased region" description="Basic and acidic residues" evidence="1">
    <location>
        <begin position="238"/>
        <end position="247"/>
    </location>
</feature>
<feature type="compositionally biased region" description="Gly residues" evidence="1">
    <location>
        <begin position="196"/>
        <end position="208"/>
    </location>
</feature>
<feature type="compositionally biased region" description="Polar residues" evidence="1">
    <location>
        <begin position="40"/>
        <end position="51"/>
    </location>
</feature>
<feature type="compositionally biased region" description="Low complexity" evidence="1">
    <location>
        <begin position="27"/>
        <end position="36"/>
    </location>
</feature>
<evidence type="ECO:0000256" key="1">
    <source>
        <dbReference type="SAM" id="MobiDB-lite"/>
    </source>
</evidence>
<feature type="compositionally biased region" description="Basic and acidic residues" evidence="1">
    <location>
        <begin position="1"/>
        <end position="26"/>
    </location>
</feature>
<reference evidence="2" key="1">
    <citation type="submission" date="2023-03" db="EMBL/GenBank/DDBJ databases">
        <title>Massive genome expansion in bonnet fungi (Mycena s.s.) driven by repeated elements and novel gene families across ecological guilds.</title>
        <authorList>
            <consortium name="Lawrence Berkeley National Laboratory"/>
            <person name="Harder C.B."/>
            <person name="Miyauchi S."/>
            <person name="Viragh M."/>
            <person name="Kuo A."/>
            <person name="Thoen E."/>
            <person name="Andreopoulos B."/>
            <person name="Lu D."/>
            <person name="Skrede I."/>
            <person name="Drula E."/>
            <person name="Henrissat B."/>
            <person name="Morin E."/>
            <person name="Kohler A."/>
            <person name="Barry K."/>
            <person name="LaButti K."/>
            <person name="Morin E."/>
            <person name="Salamov A."/>
            <person name="Lipzen A."/>
            <person name="Mereny Z."/>
            <person name="Hegedus B."/>
            <person name="Baldrian P."/>
            <person name="Stursova M."/>
            <person name="Weitz H."/>
            <person name="Taylor A."/>
            <person name="Grigoriev I.V."/>
            <person name="Nagy L.G."/>
            <person name="Martin F."/>
            <person name="Kauserud H."/>
        </authorList>
    </citation>
    <scope>NUCLEOTIDE SEQUENCE</scope>
    <source>
        <strain evidence="2">CBHHK067</strain>
    </source>
</reference>
<name>A0AAD7DEW4_MYCRO</name>
<feature type="compositionally biased region" description="Basic residues" evidence="1">
    <location>
        <begin position="315"/>
        <end position="325"/>
    </location>
</feature>
<comment type="caution">
    <text evidence="2">The sequence shown here is derived from an EMBL/GenBank/DDBJ whole genome shotgun (WGS) entry which is preliminary data.</text>
</comment>
<dbReference type="AlphaFoldDB" id="A0AAD7DEW4"/>
<feature type="compositionally biased region" description="Polar residues" evidence="1">
    <location>
        <begin position="64"/>
        <end position="78"/>
    </location>
</feature>
<gene>
    <name evidence="2" type="ORF">B0H17DRAFT_1202898</name>
</gene>
<feature type="region of interest" description="Disordered" evidence="1">
    <location>
        <begin position="191"/>
        <end position="258"/>
    </location>
</feature>
<dbReference type="Proteomes" id="UP001221757">
    <property type="component" value="Unassembled WGS sequence"/>
</dbReference>
<feature type="region of interest" description="Disordered" evidence="1">
    <location>
        <begin position="1"/>
        <end position="86"/>
    </location>
</feature>